<keyword evidence="3" id="KW-1185">Reference proteome</keyword>
<dbReference type="Proteomes" id="UP000134313">
    <property type="component" value="Segment"/>
</dbReference>
<accession>E9M5N9</accession>
<dbReference type="RefSeq" id="YP_004207892.1">
    <property type="nucleotide sequence ID" value="NC_015049.1"/>
</dbReference>
<protein>
    <submittedName>
        <fullName evidence="1">DNA replication protein</fullName>
    </submittedName>
</protein>
<dbReference type="Pfam" id="PF03121">
    <property type="entry name" value="Herpes_UL52"/>
    <property type="match status" value="1"/>
</dbReference>
<dbReference type="Proteomes" id="UP000164320">
    <property type="component" value="Genome"/>
</dbReference>
<dbReference type="GeneID" id="10192247"/>
<evidence type="ECO:0000313" key="2">
    <source>
        <dbReference type="EMBL" id="ADW24479.1"/>
    </source>
</evidence>
<evidence type="ECO:0000313" key="4">
    <source>
        <dbReference type="Proteomes" id="UP000164320"/>
    </source>
</evidence>
<evidence type="ECO:0000313" key="1">
    <source>
        <dbReference type="EMBL" id="ADW24397.1"/>
    </source>
</evidence>
<evidence type="ECO:0000313" key="3">
    <source>
        <dbReference type="Proteomes" id="UP000134313"/>
    </source>
</evidence>
<dbReference type="OrthoDB" id="917at10239"/>
<sequence>MEQTNVTCLCSTTGDAIEAITSILLKMNVENVQFHSLLHNCFCFDQLTEKVTLSLVLPTRRPGMGKKYAQIFELTLPKHLAMSYLKFGHPLSGPDILQYINKSQSRITFNKLLDIIISLEGKQRRENASFREVLCWHLAKFTSSLRRLLRPYSSPQALIATFGQDDVSFTLVAGCYFFSDHICSLDTLSQLAGLFCQTRGQSTIDLTSFKDIGIMYSSCSHLSKVTEFSSYVTKKLAIDSSEMMILDDTINNLRRELALSHKDIVQFIYLSFHKCLNRSIFEDYTISTLPTGINSHNSPMLGTALSGDFTNTMRSYYSKEMYLTNHVQVKKLIIPGTSVSSYDLYSTKMIFWGGQSNNITVLLQQISEEGAFAILEQGLKGLLKLAAIPKTCTDNPKNIMFSQEAVGCCPVYRCEYDGKNFFIVANSDTIEDHWNRTIALPLPDVLKTLTDQQITSLLSYEESFKLNPTLADQLMISRHEYINPSLPIYNIILDFDLPVDRPGRSLEDLYILCLKIRENLIEVLQKICTDVCHDHPVYFFKSACETLPEDIFCCCAKKIGLRIITPLPTNHIIIGSEPLISLANILSRLLKLDTELLDTFPSLKTTECPFDTGIYHRGRCIRLPHTCKISSTGYPTRQLRLLVCHPASRDKASYVSAALKLSSLLYHSRPGSIQEDYNAILSITDDSENFLDVKTQKALPERCTQVCQYIETKLGCTILHWVEATLWPHLYDCLSKYLPCSKFSQLRAVTFCEASANMVQLKPQNSTGFLCLTHNHRTKTQTVRLFISLCIFTQDTVTGTLMSQCFATKCNNNKPVSHCSVHVQI</sequence>
<dbReference type="EMBL" id="HQ221963">
    <property type="protein sequence ID" value="ADW24397.1"/>
    <property type="molecule type" value="Genomic_DNA"/>
</dbReference>
<dbReference type="EMBL" id="HQ698924">
    <property type="protein sequence ID" value="ADW24479.1"/>
    <property type="molecule type" value="Genomic_DNA"/>
</dbReference>
<reference evidence="3 4" key="1">
    <citation type="journal article" date="2011" name="J. Virol.">
        <title>Identification and sequencing of a novel rodent gammaherpesvirus that establishes acute and latent infection in laboratory mice.</title>
        <authorList>
            <person name="Loh J."/>
            <person name="Zhao G."/>
            <person name="Nelson C.A."/>
            <person name="Coder P."/>
            <person name="Droit L."/>
            <person name="Handley S.A."/>
            <person name="Johnson L.S."/>
            <person name="Vachharajani P."/>
            <person name="Guzman H."/>
            <person name="Tesh R.B."/>
            <person name="Wang D."/>
            <person name="Fremont D.H."/>
            <person name="Virgin H.W."/>
        </authorList>
    </citation>
    <scope>NUCLEOTIDE SEQUENCE [LARGE SCALE GENOMIC DNA]</scope>
</reference>
<proteinExistence type="predicted"/>
<organism evidence="1 3">
    <name type="scientific">Cricetid gammaherpesvirus 2</name>
    <dbReference type="NCBI Taxonomy" id="1605972"/>
    <lineage>
        <taxon>Viruses</taxon>
        <taxon>Duplodnaviria</taxon>
        <taxon>Heunggongvirae</taxon>
        <taxon>Peploviricota</taxon>
        <taxon>Herviviricetes</taxon>
        <taxon>Herpesvirales</taxon>
        <taxon>Orthoherpesviridae</taxon>
        <taxon>Gammaherpesvirinae</taxon>
        <taxon>Rhadinovirus</taxon>
        <taxon>Rhadinovirus cricetidgamma2</taxon>
    </lineage>
</organism>
<gene>
    <name evidence="2" type="ORF">RHVP-L.56</name>
    <name evidence="1" type="ORF">RHVP.56</name>
</gene>
<name>E9M5N9_9GAMA</name>
<dbReference type="KEGG" id="vg:10192247"/>